<dbReference type="PANTHER" id="PTHR28074:SF1">
    <property type="entry name" value="ATP SYNTHASE SUBUNIT K, MITOCHONDRIAL"/>
    <property type="match status" value="1"/>
</dbReference>
<evidence type="ECO:0000256" key="3">
    <source>
        <dbReference type="ARBA" id="ARBA00023136"/>
    </source>
</evidence>
<dbReference type="STRING" id="1507870.A0A1V8T1V0"/>
<accession>A0A1V8T1V0</accession>
<protein>
    <recommendedName>
        <fullName evidence="8">ATP synthase subunit K, mitochondrial</fullName>
    </recommendedName>
</protein>
<reference evidence="6" key="1">
    <citation type="journal article" date="2017" name="Genome Announc.">
        <title>Draft Genome Sequences of the Antarctic Endolithic Fungi Rachicladosporium antarcticum CCFEE 5527 and Rachicladosporium sp. CCFEE 5018.</title>
        <authorList>
            <person name="Coleine C."/>
            <person name="Masonjones S."/>
            <person name="Selbmann L."/>
            <person name="Zucconi L."/>
            <person name="Onofri S."/>
            <person name="Pacelli C."/>
            <person name="Stajich J.E."/>
        </authorList>
    </citation>
    <scope>NUCLEOTIDE SEQUENCE</scope>
    <source>
        <strain evidence="6">CCFEE 5527</strain>
    </source>
</reference>
<evidence type="ECO:0000256" key="4">
    <source>
        <dbReference type="SAM" id="Phobius"/>
    </source>
</evidence>
<comment type="caution">
    <text evidence="6">The sequence shown here is derived from an EMBL/GenBank/DDBJ whole genome shotgun (WGS) entry which is preliminary data.</text>
</comment>
<dbReference type="PANTHER" id="PTHR28074">
    <property type="entry name" value="ATP SYNTHASE SUBUNIT K, MITOCHONDRIAL"/>
    <property type="match status" value="1"/>
</dbReference>
<evidence type="ECO:0000256" key="2">
    <source>
        <dbReference type="ARBA" id="ARBA00023128"/>
    </source>
</evidence>
<dbReference type="GO" id="GO:0031966">
    <property type="term" value="C:mitochondrial membrane"/>
    <property type="evidence" value="ECO:0007669"/>
    <property type="project" value="UniProtKB-SubCell"/>
</dbReference>
<gene>
    <name evidence="6" type="ORF">B0A48_09173</name>
    <name evidence="5" type="ORF">B0A48_12100</name>
</gene>
<dbReference type="EMBL" id="NAJO01000019">
    <property type="protein sequence ID" value="OQO05405.1"/>
    <property type="molecule type" value="Genomic_DNA"/>
</dbReference>
<keyword evidence="4" id="KW-0812">Transmembrane</keyword>
<keyword evidence="3 4" id="KW-0472">Membrane</keyword>
<evidence type="ECO:0000313" key="5">
    <source>
        <dbReference type="EMBL" id="OQO02572.1"/>
    </source>
</evidence>
<dbReference type="GO" id="GO:0015986">
    <property type="term" value="P:proton motive force-driven ATP synthesis"/>
    <property type="evidence" value="ECO:0007669"/>
    <property type="project" value="TreeGrafter"/>
</dbReference>
<proteinExistence type="predicted"/>
<comment type="subcellular location">
    <subcellularLocation>
        <location evidence="1">Mitochondrion membrane</location>
    </subcellularLocation>
</comment>
<evidence type="ECO:0008006" key="8">
    <source>
        <dbReference type="Google" id="ProtNLM"/>
    </source>
</evidence>
<dbReference type="Pfam" id="PF11022">
    <property type="entry name" value="ATP19"/>
    <property type="match status" value="1"/>
</dbReference>
<name>A0A1V8T1V0_9PEZI</name>
<dbReference type="OrthoDB" id="2094445at2759"/>
<dbReference type="Proteomes" id="UP000192596">
    <property type="component" value="Unassembled WGS sequence"/>
</dbReference>
<reference evidence="7" key="2">
    <citation type="submission" date="2017-03" db="EMBL/GenBank/DDBJ databases">
        <title>Genomes of endolithic fungi from Antarctica.</title>
        <authorList>
            <person name="Coleine C."/>
            <person name="Masonjones S."/>
            <person name="Stajich J.E."/>
        </authorList>
    </citation>
    <scope>NUCLEOTIDE SEQUENCE [LARGE SCALE GENOMIC DNA]</scope>
    <source>
        <strain evidence="7">CCFEE 5527</strain>
    </source>
</reference>
<keyword evidence="4" id="KW-1133">Transmembrane helix</keyword>
<feature type="transmembrane region" description="Helical" evidence="4">
    <location>
        <begin position="12"/>
        <end position="33"/>
    </location>
</feature>
<dbReference type="AlphaFoldDB" id="A0A1V8T1V0"/>
<dbReference type="EMBL" id="NAJO01000027">
    <property type="protein sequence ID" value="OQO02572.1"/>
    <property type="molecule type" value="Genomic_DNA"/>
</dbReference>
<evidence type="ECO:0000313" key="7">
    <source>
        <dbReference type="Proteomes" id="UP000192596"/>
    </source>
</evidence>
<organism evidence="6 7">
    <name type="scientific">Cryoendolithus antarcticus</name>
    <dbReference type="NCBI Taxonomy" id="1507870"/>
    <lineage>
        <taxon>Eukaryota</taxon>
        <taxon>Fungi</taxon>
        <taxon>Dikarya</taxon>
        <taxon>Ascomycota</taxon>
        <taxon>Pezizomycotina</taxon>
        <taxon>Dothideomycetes</taxon>
        <taxon>Dothideomycetidae</taxon>
        <taxon>Cladosporiales</taxon>
        <taxon>Cladosporiaceae</taxon>
        <taxon>Cryoendolithus</taxon>
    </lineage>
</organism>
<dbReference type="InParanoid" id="A0A1V8T1V0"/>
<keyword evidence="2" id="KW-0496">Mitochondrion</keyword>
<sequence>MVAMYKVAGMQVGSHYLAMATLGSVFAGTFLMMGGSKKPMATSPPLNASSKPEEDFIQQFLKNADGDAAKREGSANAVKQ</sequence>
<keyword evidence="7" id="KW-1185">Reference proteome</keyword>
<dbReference type="InterPro" id="IPR021278">
    <property type="entry name" value="ATP19"/>
</dbReference>
<evidence type="ECO:0000256" key="1">
    <source>
        <dbReference type="ARBA" id="ARBA00004325"/>
    </source>
</evidence>
<evidence type="ECO:0000313" key="6">
    <source>
        <dbReference type="EMBL" id="OQO05405.1"/>
    </source>
</evidence>